<keyword evidence="2" id="KW-1185">Reference proteome</keyword>
<proteinExistence type="predicted"/>
<dbReference type="EMBL" id="JARK01001372">
    <property type="protein sequence ID" value="EYC15635.1"/>
    <property type="molecule type" value="Genomic_DNA"/>
</dbReference>
<gene>
    <name evidence="1" type="primary">Acey_s0036.g3263</name>
    <name evidence="1" type="ORF">Y032_0036g3263</name>
</gene>
<accession>A0A016UKC4</accession>
<organism evidence="1 2">
    <name type="scientific">Ancylostoma ceylanicum</name>
    <dbReference type="NCBI Taxonomy" id="53326"/>
    <lineage>
        <taxon>Eukaryota</taxon>
        <taxon>Metazoa</taxon>
        <taxon>Ecdysozoa</taxon>
        <taxon>Nematoda</taxon>
        <taxon>Chromadorea</taxon>
        <taxon>Rhabditida</taxon>
        <taxon>Rhabditina</taxon>
        <taxon>Rhabditomorpha</taxon>
        <taxon>Strongyloidea</taxon>
        <taxon>Ancylostomatidae</taxon>
        <taxon>Ancylostomatinae</taxon>
        <taxon>Ancylostoma</taxon>
    </lineage>
</organism>
<comment type="caution">
    <text evidence="1">The sequence shown here is derived from an EMBL/GenBank/DDBJ whole genome shotgun (WGS) entry which is preliminary data.</text>
</comment>
<name>A0A016UKC4_9BILA</name>
<dbReference type="AlphaFoldDB" id="A0A016UKC4"/>
<evidence type="ECO:0000313" key="2">
    <source>
        <dbReference type="Proteomes" id="UP000024635"/>
    </source>
</evidence>
<protein>
    <submittedName>
        <fullName evidence="1">Uncharacterized protein</fullName>
    </submittedName>
</protein>
<reference evidence="2" key="1">
    <citation type="journal article" date="2015" name="Nat. Genet.">
        <title>The genome and transcriptome of the zoonotic hookworm Ancylostoma ceylanicum identify infection-specific gene families.</title>
        <authorList>
            <person name="Schwarz E.M."/>
            <person name="Hu Y."/>
            <person name="Antoshechkin I."/>
            <person name="Miller M.M."/>
            <person name="Sternberg P.W."/>
            <person name="Aroian R.V."/>
        </authorList>
    </citation>
    <scope>NUCLEOTIDE SEQUENCE</scope>
    <source>
        <strain evidence="2">HY135</strain>
    </source>
</reference>
<evidence type="ECO:0000313" key="1">
    <source>
        <dbReference type="EMBL" id="EYC15635.1"/>
    </source>
</evidence>
<dbReference type="Proteomes" id="UP000024635">
    <property type="component" value="Unassembled WGS sequence"/>
</dbReference>
<sequence length="96" mass="10979">MVGPVGHRRFLEHAFVLGRLSTRSQVSHHLCQPVEHIVANVKVVFRKTIAVEAKLTALCTFSFLRLHEYHCKSSSQGLQSRSCTMYENNNRAKIDR</sequence>